<organism evidence="2 3">
    <name type="scientific">Peribacillus muralis</name>
    <dbReference type="NCBI Taxonomy" id="264697"/>
    <lineage>
        <taxon>Bacteria</taxon>
        <taxon>Bacillati</taxon>
        <taxon>Bacillota</taxon>
        <taxon>Bacilli</taxon>
        <taxon>Bacillales</taxon>
        <taxon>Bacillaceae</taxon>
        <taxon>Peribacillus</taxon>
    </lineage>
</organism>
<keyword evidence="1" id="KW-0472">Membrane</keyword>
<dbReference type="AlphaFoldDB" id="A0A1B3XNC7"/>
<dbReference type="EMBL" id="CP017080">
    <property type="protein sequence ID" value="AOH54726.1"/>
    <property type="molecule type" value="Genomic_DNA"/>
</dbReference>
<dbReference type="OrthoDB" id="2650741at2"/>
<proteinExistence type="predicted"/>
<keyword evidence="1" id="KW-1133">Transmembrane helix</keyword>
<keyword evidence="3" id="KW-1185">Reference proteome</keyword>
<sequence length="101" mass="11235">MSNLIPMAIVSEAFLLLSFFILYLSIGKSRKNIFLAALVIIGGGPLLYFVIDDMNSNYADANIGLGLAFMFTWVYSVVTFIIAIILLLVKMKRDHDSSKEP</sequence>
<evidence type="ECO:0000313" key="3">
    <source>
        <dbReference type="Proteomes" id="UP000077926"/>
    </source>
</evidence>
<feature type="transmembrane region" description="Helical" evidence="1">
    <location>
        <begin position="33"/>
        <end position="51"/>
    </location>
</feature>
<evidence type="ECO:0000313" key="2">
    <source>
        <dbReference type="EMBL" id="AOH54726.1"/>
    </source>
</evidence>
<dbReference type="KEGG" id="bmur:ABE28_010225"/>
<reference evidence="2 3" key="1">
    <citation type="submission" date="2016-08" db="EMBL/GenBank/DDBJ databases">
        <title>Complete genome sequence of Bacillus muralis G25-68, a strain with toxicity to nematodes.</title>
        <authorList>
            <person name="Zheng Z."/>
        </authorList>
    </citation>
    <scope>NUCLEOTIDE SEQUENCE [LARGE SCALE GENOMIC DNA]</scope>
    <source>
        <strain evidence="2 3">G25-68</strain>
    </source>
</reference>
<keyword evidence="1" id="KW-0812">Transmembrane</keyword>
<dbReference type="RefSeq" id="WP_064466172.1">
    <property type="nucleotide sequence ID" value="NZ_CP017080.1"/>
</dbReference>
<feature type="transmembrane region" description="Helical" evidence="1">
    <location>
        <begin position="63"/>
        <end position="89"/>
    </location>
</feature>
<dbReference type="Proteomes" id="UP000077926">
    <property type="component" value="Chromosome"/>
</dbReference>
<protein>
    <submittedName>
        <fullName evidence="2">Uncharacterized protein</fullName>
    </submittedName>
</protein>
<dbReference type="Gene3D" id="1.20.140.150">
    <property type="match status" value="1"/>
</dbReference>
<dbReference type="STRING" id="264697.ABE28_010225"/>
<gene>
    <name evidence="2" type="ORF">ABE28_010225</name>
</gene>
<accession>A0A1B3XNC7</accession>
<evidence type="ECO:0000256" key="1">
    <source>
        <dbReference type="SAM" id="Phobius"/>
    </source>
</evidence>
<feature type="transmembrane region" description="Helical" evidence="1">
    <location>
        <begin position="6"/>
        <end position="26"/>
    </location>
</feature>
<name>A0A1B3XNC7_9BACI</name>